<feature type="compositionally biased region" description="Acidic residues" evidence="1">
    <location>
        <begin position="445"/>
        <end position="455"/>
    </location>
</feature>
<dbReference type="OrthoDB" id="1305at2759"/>
<proteinExistence type="predicted"/>
<dbReference type="eggNOG" id="ENOG502SDSS">
    <property type="taxonomic scope" value="Eukaryota"/>
</dbReference>
<name>I7LUQ2_TETTS</name>
<evidence type="ECO:0000313" key="3">
    <source>
        <dbReference type="Proteomes" id="UP000009168"/>
    </source>
</evidence>
<dbReference type="STRING" id="312017.I7LUQ2"/>
<dbReference type="KEGG" id="tet:TTHERM_00267890"/>
<dbReference type="EMBL" id="GG662703">
    <property type="protein sequence ID" value="EAR95679.3"/>
    <property type="molecule type" value="Genomic_DNA"/>
</dbReference>
<evidence type="ECO:0000256" key="1">
    <source>
        <dbReference type="SAM" id="MobiDB-lite"/>
    </source>
</evidence>
<keyword evidence="3" id="KW-1185">Reference proteome</keyword>
<protein>
    <submittedName>
        <fullName evidence="2">Zinc finger transcription factor sma protein, putative</fullName>
    </submittedName>
</protein>
<dbReference type="RefSeq" id="XP_001015924.3">
    <property type="nucleotide sequence ID" value="XM_001015924.3"/>
</dbReference>
<dbReference type="GeneID" id="7839448"/>
<dbReference type="Proteomes" id="UP000009168">
    <property type="component" value="Unassembled WGS sequence"/>
</dbReference>
<feature type="region of interest" description="Disordered" evidence="1">
    <location>
        <begin position="390"/>
        <end position="471"/>
    </location>
</feature>
<gene>
    <name evidence="2" type="ORF">TTHERM_00267890</name>
</gene>
<feature type="compositionally biased region" description="Acidic residues" evidence="1">
    <location>
        <begin position="393"/>
        <end position="417"/>
    </location>
</feature>
<dbReference type="InParanoid" id="I7LUQ2"/>
<organism evidence="2 3">
    <name type="scientific">Tetrahymena thermophila (strain SB210)</name>
    <dbReference type="NCBI Taxonomy" id="312017"/>
    <lineage>
        <taxon>Eukaryota</taxon>
        <taxon>Sar</taxon>
        <taxon>Alveolata</taxon>
        <taxon>Ciliophora</taxon>
        <taxon>Intramacronucleata</taxon>
        <taxon>Oligohymenophorea</taxon>
        <taxon>Hymenostomatida</taxon>
        <taxon>Tetrahymenina</taxon>
        <taxon>Tetrahymenidae</taxon>
        <taxon>Tetrahymena</taxon>
    </lineage>
</organism>
<sequence length="818" mass="92690">MSAQQNIPPKWDWIPCNYNLKTEVKKKVVVWNLQPAIVLTNPNEEGPDPHVKLYIDTEKSLQYTDELGWNWHKSWNLPNISVRLEIKDAQTNESLLSPKNLYAHIFAVKAVIDQPDNFHLVDVGIRGTSKLELVNGQAFFQAIKFFSTSYNNEGVKFHLVLCIYIMNEDDDVPKILNATISPPIFVDSRKSARDSQIMLEKKMSSFVEPFLPENLDRAFIKRENKKKNDTEIKIFNTLDGLFNYLTAPNIRHKVKHPLFLALKFSYCVKLFYNNQILQQNKNEQLLEQLQKKLTKEHCSNKPVNSTGSTLDDKFFILYVEESPDNFKHKKINEAIESLACPSLGIIFSLNRLPPIFDDITGGTQEGVNEMISTYRKCYSNLLAAAKMIRSSEADDDDDGESISEDDGEQESYSDDEGPSSQPVKKIKPNPPARETKYNKRQPNNESEDESEEDNAYQEKPAPKTNKPQQQFNTKVENVKDMNGPEDNNWNANSNIQTTAQQPQIINNTQKVANNQAGMVQSQPQAAQVQQQGQQMGQNVIQGGEVTQTSQGQFAQGQSGQSAMNQQMMKTAGMVQNPQMGFNGQPGTPQAGMPQQQQMMMPNMVFPGPNMAMNPGMGSMIMMPMGGFPMGGMPGMVMQQQFPPQMQFGQPFVMQGQNPQEVPQMMMGNPMGYPAMWGNPQGQQQGANPQGAPFNTMMMGMSQGPQGIIIIYQLKYINLINQLQRKSIMKNSLFYCLTLQQIADISNIQFNINKSFNLKQIQINNNYQFCTNPQINIQSIYLPINQSLKLHSNSKIFLLNYLFIDQLFLKILNIFKKTK</sequence>
<evidence type="ECO:0000313" key="2">
    <source>
        <dbReference type="EMBL" id="EAR95679.3"/>
    </source>
</evidence>
<dbReference type="AlphaFoldDB" id="I7LUQ2"/>
<accession>I7LUQ2</accession>
<reference evidence="3" key="1">
    <citation type="journal article" date="2006" name="PLoS Biol.">
        <title>Macronuclear genome sequence of the ciliate Tetrahymena thermophila, a model eukaryote.</title>
        <authorList>
            <person name="Eisen J.A."/>
            <person name="Coyne R.S."/>
            <person name="Wu M."/>
            <person name="Wu D."/>
            <person name="Thiagarajan M."/>
            <person name="Wortman J.R."/>
            <person name="Badger J.H."/>
            <person name="Ren Q."/>
            <person name="Amedeo P."/>
            <person name="Jones K.M."/>
            <person name="Tallon L.J."/>
            <person name="Delcher A.L."/>
            <person name="Salzberg S.L."/>
            <person name="Silva J.C."/>
            <person name="Haas B.J."/>
            <person name="Majoros W.H."/>
            <person name="Farzad M."/>
            <person name="Carlton J.M."/>
            <person name="Smith R.K. Jr."/>
            <person name="Garg J."/>
            <person name="Pearlman R.E."/>
            <person name="Karrer K.M."/>
            <person name="Sun L."/>
            <person name="Manning G."/>
            <person name="Elde N.C."/>
            <person name="Turkewitz A.P."/>
            <person name="Asai D.J."/>
            <person name="Wilkes D.E."/>
            <person name="Wang Y."/>
            <person name="Cai H."/>
            <person name="Collins K."/>
            <person name="Stewart B.A."/>
            <person name="Lee S.R."/>
            <person name="Wilamowska K."/>
            <person name="Weinberg Z."/>
            <person name="Ruzzo W.L."/>
            <person name="Wloga D."/>
            <person name="Gaertig J."/>
            <person name="Frankel J."/>
            <person name="Tsao C.-C."/>
            <person name="Gorovsky M.A."/>
            <person name="Keeling P.J."/>
            <person name="Waller R.F."/>
            <person name="Patron N.J."/>
            <person name="Cherry J.M."/>
            <person name="Stover N.A."/>
            <person name="Krieger C.J."/>
            <person name="del Toro C."/>
            <person name="Ryder H.F."/>
            <person name="Williamson S.C."/>
            <person name="Barbeau R.A."/>
            <person name="Hamilton E.P."/>
            <person name="Orias E."/>
        </authorList>
    </citation>
    <scope>NUCLEOTIDE SEQUENCE [LARGE SCALE GENOMIC DNA]</scope>
    <source>
        <strain evidence="3">SB210</strain>
    </source>
</reference>